<reference evidence="1 2" key="1">
    <citation type="submission" date="2019-02" db="EMBL/GenBank/DDBJ databases">
        <title>Pedobacter kyonggii whole genome sequence analysis.</title>
        <authorList>
            <person name="Dahal R.H."/>
        </authorList>
    </citation>
    <scope>NUCLEOTIDE SEQUENCE [LARGE SCALE GENOMIC DNA]</scope>
    <source>
        <strain evidence="1 2">K-4-11-1</strain>
    </source>
</reference>
<proteinExistence type="predicted"/>
<evidence type="ECO:0000313" key="2">
    <source>
        <dbReference type="Proteomes" id="UP000291819"/>
    </source>
</evidence>
<keyword evidence="2" id="KW-1185">Reference proteome</keyword>
<sequence>MKNYILVFLVAITALTGCKKDKIGDNDLNNQKIQGKWDVISSRSVTFNNGKKVEDEEKFASGTTVFEFAGNTLNYIQKNGSKESYSFTIEGDEVIIREDGNSAIFFKLKFNSDTQLELSQSETETDNNVTYEESFTYVMNKL</sequence>
<dbReference type="PROSITE" id="PS51257">
    <property type="entry name" value="PROKAR_LIPOPROTEIN"/>
    <property type="match status" value="1"/>
</dbReference>
<gene>
    <name evidence="1" type="ORF">EYS08_03500</name>
</gene>
<evidence type="ECO:0008006" key="3">
    <source>
        <dbReference type="Google" id="ProtNLM"/>
    </source>
</evidence>
<evidence type="ECO:0000313" key="1">
    <source>
        <dbReference type="EMBL" id="TBO44389.1"/>
    </source>
</evidence>
<accession>A0A4Q9HHG1</accession>
<dbReference type="EMBL" id="SIXF01000002">
    <property type="protein sequence ID" value="TBO44389.1"/>
    <property type="molecule type" value="Genomic_DNA"/>
</dbReference>
<dbReference type="Proteomes" id="UP000291819">
    <property type="component" value="Unassembled WGS sequence"/>
</dbReference>
<dbReference type="AlphaFoldDB" id="A0A4Q9HHG1"/>
<name>A0A4Q9HHG1_9SPHI</name>
<organism evidence="1 2">
    <name type="scientific">Pedobacter kyonggii</name>
    <dbReference type="NCBI Taxonomy" id="1926871"/>
    <lineage>
        <taxon>Bacteria</taxon>
        <taxon>Pseudomonadati</taxon>
        <taxon>Bacteroidota</taxon>
        <taxon>Sphingobacteriia</taxon>
        <taxon>Sphingobacteriales</taxon>
        <taxon>Sphingobacteriaceae</taxon>
        <taxon>Pedobacter</taxon>
    </lineage>
</organism>
<comment type="caution">
    <text evidence="1">The sequence shown here is derived from an EMBL/GenBank/DDBJ whole genome shotgun (WGS) entry which is preliminary data.</text>
</comment>
<dbReference type="OrthoDB" id="767249at2"/>
<protein>
    <recommendedName>
        <fullName evidence="3">Lipocalin-like domain-containing protein</fullName>
    </recommendedName>
</protein>
<dbReference type="RefSeq" id="WP_131028464.1">
    <property type="nucleotide sequence ID" value="NZ_SIXF01000002.1"/>
</dbReference>